<dbReference type="Proteomes" id="UP001186452">
    <property type="component" value="Unassembled WGS sequence"/>
</dbReference>
<gene>
    <name evidence="1" type="ORF">R2X38_00310</name>
</gene>
<sequence>MVVLAMTVSFGLSAESLLMGFDEYMDRCMSSYGQDKVTRSVCENQYRAIEKKEQEIFAQTNDFENEIWREDNKNDEKVRENN</sequence>
<name>A0ABU3ZBF0_9GAMM</name>
<evidence type="ECO:0008006" key="3">
    <source>
        <dbReference type="Google" id="ProtNLM"/>
    </source>
</evidence>
<organism evidence="1 2">
    <name type="scientific">Photobacterium rosenbergii</name>
    <dbReference type="NCBI Taxonomy" id="294936"/>
    <lineage>
        <taxon>Bacteria</taxon>
        <taxon>Pseudomonadati</taxon>
        <taxon>Pseudomonadota</taxon>
        <taxon>Gammaproteobacteria</taxon>
        <taxon>Vibrionales</taxon>
        <taxon>Vibrionaceae</taxon>
        <taxon>Photobacterium</taxon>
    </lineage>
</organism>
<protein>
    <recommendedName>
        <fullName evidence="3">DUF1311 domain-containing protein</fullName>
    </recommendedName>
</protein>
<accession>A0ABU3ZBF0</accession>
<keyword evidence="2" id="KW-1185">Reference proteome</keyword>
<proteinExistence type="predicted"/>
<dbReference type="EMBL" id="JAWJZI010000001">
    <property type="protein sequence ID" value="MDV5167435.1"/>
    <property type="molecule type" value="Genomic_DNA"/>
</dbReference>
<evidence type="ECO:0000313" key="2">
    <source>
        <dbReference type="Proteomes" id="UP001186452"/>
    </source>
</evidence>
<evidence type="ECO:0000313" key="1">
    <source>
        <dbReference type="EMBL" id="MDV5167435.1"/>
    </source>
</evidence>
<reference evidence="1 2" key="1">
    <citation type="submission" date="2023-10" db="EMBL/GenBank/DDBJ databases">
        <title>Marine bacteria isolated from horseshoe crab.</title>
        <authorList>
            <person name="Cheng T.H."/>
        </authorList>
    </citation>
    <scope>NUCLEOTIDE SEQUENCE [LARGE SCALE GENOMIC DNA]</scope>
    <source>
        <strain evidence="1 2">HSC6</strain>
    </source>
</reference>
<comment type="caution">
    <text evidence="1">The sequence shown here is derived from an EMBL/GenBank/DDBJ whole genome shotgun (WGS) entry which is preliminary data.</text>
</comment>
<dbReference type="RefSeq" id="WP_317519981.1">
    <property type="nucleotide sequence ID" value="NZ_JAWJZI010000001.1"/>
</dbReference>